<dbReference type="OrthoDB" id="1493700at2"/>
<evidence type="ECO:0000313" key="2">
    <source>
        <dbReference type="Proteomes" id="UP000237662"/>
    </source>
</evidence>
<gene>
    <name evidence="1" type="ORF">CLV84_0501</name>
</gene>
<name>A0A2S6I7W8_9BACT</name>
<dbReference type="Proteomes" id="UP000237662">
    <property type="component" value="Unassembled WGS sequence"/>
</dbReference>
<sequence>MIRESKIKTLGELQRRKKQVRMETELAKREFAHSIGTTRGNATNFLVKKVAAPAGGAVVGLMLLNSILSSSNKKQQVIKETKVIHEYPDGTPYKEGRSRSKRSRLKTFTGLVGSLRVVIPVLQAVIGAFQTHKAKEAAQRANASARRS</sequence>
<protein>
    <submittedName>
        <fullName evidence="1">Uncharacterized protein</fullName>
    </submittedName>
</protein>
<reference evidence="1 2" key="1">
    <citation type="submission" date="2018-02" db="EMBL/GenBank/DDBJ databases">
        <title>Genomic Encyclopedia of Archaeal and Bacterial Type Strains, Phase II (KMG-II): from individual species to whole genera.</title>
        <authorList>
            <person name="Goeker M."/>
        </authorList>
    </citation>
    <scope>NUCLEOTIDE SEQUENCE [LARGE SCALE GENOMIC DNA]</scope>
    <source>
        <strain evidence="1 2">DSM 29526</strain>
    </source>
</reference>
<keyword evidence="2" id="KW-1185">Reference proteome</keyword>
<evidence type="ECO:0000313" key="1">
    <source>
        <dbReference type="EMBL" id="PPK87558.1"/>
    </source>
</evidence>
<accession>A0A2S6I7W8</accession>
<comment type="caution">
    <text evidence="1">The sequence shown here is derived from an EMBL/GenBank/DDBJ whole genome shotgun (WGS) entry which is preliminary data.</text>
</comment>
<dbReference type="AlphaFoldDB" id="A0A2S6I7W8"/>
<dbReference type="EMBL" id="PTJC01000005">
    <property type="protein sequence ID" value="PPK87558.1"/>
    <property type="molecule type" value="Genomic_DNA"/>
</dbReference>
<organism evidence="1 2">
    <name type="scientific">Neolewinella xylanilytica</name>
    <dbReference type="NCBI Taxonomy" id="1514080"/>
    <lineage>
        <taxon>Bacteria</taxon>
        <taxon>Pseudomonadati</taxon>
        <taxon>Bacteroidota</taxon>
        <taxon>Saprospiria</taxon>
        <taxon>Saprospirales</taxon>
        <taxon>Lewinellaceae</taxon>
        <taxon>Neolewinella</taxon>
    </lineage>
</organism>
<proteinExistence type="predicted"/>